<organism evidence="6 7">
    <name type="scientific">Aerophototrophica crusticola</name>
    <dbReference type="NCBI Taxonomy" id="1709002"/>
    <lineage>
        <taxon>Bacteria</taxon>
        <taxon>Pseudomonadati</taxon>
        <taxon>Pseudomonadota</taxon>
        <taxon>Alphaproteobacteria</taxon>
        <taxon>Rhodospirillales</taxon>
        <taxon>Rhodospirillaceae</taxon>
        <taxon>Aerophototrophica</taxon>
    </lineage>
</organism>
<dbReference type="Proteomes" id="UP000501891">
    <property type="component" value="Chromosome"/>
</dbReference>
<dbReference type="Gene3D" id="2.40.420.20">
    <property type="match status" value="1"/>
</dbReference>
<dbReference type="InterPro" id="IPR006143">
    <property type="entry name" value="RND_pump_MFP"/>
</dbReference>
<feature type="chain" id="PRO_5032714140" evidence="3">
    <location>
        <begin position="25"/>
        <end position="356"/>
    </location>
</feature>
<keyword evidence="7" id="KW-1185">Reference proteome</keyword>
<dbReference type="SUPFAM" id="SSF111369">
    <property type="entry name" value="HlyD-like secretion proteins"/>
    <property type="match status" value="1"/>
</dbReference>
<name>A0A858R317_9PROT</name>
<evidence type="ECO:0000256" key="2">
    <source>
        <dbReference type="SAM" id="Coils"/>
    </source>
</evidence>
<proteinExistence type="inferred from homology"/>
<dbReference type="Pfam" id="PF25954">
    <property type="entry name" value="Beta-barrel_RND_2"/>
    <property type="match status" value="1"/>
</dbReference>
<evidence type="ECO:0000259" key="4">
    <source>
        <dbReference type="Pfam" id="PF25954"/>
    </source>
</evidence>
<evidence type="ECO:0000256" key="1">
    <source>
        <dbReference type="ARBA" id="ARBA00009477"/>
    </source>
</evidence>
<dbReference type="PANTHER" id="PTHR30469">
    <property type="entry name" value="MULTIDRUG RESISTANCE PROTEIN MDTA"/>
    <property type="match status" value="1"/>
</dbReference>
<dbReference type="GO" id="GO:0015562">
    <property type="term" value="F:efflux transmembrane transporter activity"/>
    <property type="evidence" value="ECO:0007669"/>
    <property type="project" value="TreeGrafter"/>
</dbReference>
<dbReference type="Gene3D" id="2.40.50.100">
    <property type="match status" value="1"/>
</dbReference>
<dbReference type="InterPro" id="IPR058637">
    <property type="entry name" value="YknX-like_C"/>
</dbReference>
<dbReference type="AlphaFoldDB" id="A0A858R317"/>
<evidence type="ECO:0000313" key="6">
    <source>
        <dbReference type="EMBL" id="QJE71784.1"/>
    </source>
</evidence>
<protein>
    <submittedName>
        <fullName evidence="6">Efflux RND transporter periplasmic adaptor subunit</fullName>
    </submittedName>
</protein>
<dbReference type="EMBL" id="CP051775">
    <property type="protein sequence ID" value="QJE71784.1"/>
    <property type="molecule type" value="Genomic_DNA"/>
</dbReference>
<comment type="similarity">
    <text evidence="1">Belongs to the membrane fusion protein (MFP) (TC 8.A.1) family.</text>
</comment>
<dbReference type="Pfam" id="PF25989">
    <property type="entry name" value="YknX_C"/>
    <property type="match status" value="1"/>
</dbReference>
<dbReference type="KEGG" id="acru:HHL28_00445"/>
<dbReference type="Gene3D" id="2.40.30.170">
    <property type="match status" value="1"/>
</dbReference>
<evidence type="ECO:0000313" key="7">
    <source>
        <dbReference type="Proteomes" id="UP000501891"/>
    </source>
</evidence>
<gene>
    <name evidence="6" type="ORF">HHL28_00445</name>
</gene>
<dbReference type="GO" id="GO:1990281">
    <property type="term" value="C:efflux pump complex"/>
    <property type="evidence" value="ECO:0007669"/>
    <property type="project" value="TreeGrafter"/>
</dbReference>
<reference evidence="6" key="1">
    <citation type="submission" date="2020-04" db="EMBL/GenBank/DDBJ databases">
        <title>A desert anoxygenic phototrophic bacterium fixes CO2 using RubisCO under aerobic conditions.</title>
        <authorList>
            <person name="Tang K."/>
        </authorList>
    </citation>
    <scope>NUCLEOTIDE SEQUENCE [LARGE SCALE GENOMIC DNA]</scope>
    <source>
        <strain evidence="6">MIMtkB3</strain>
    </source>
</reference>
<feature type="domain" description="CusB-like beta-barrel" evidence="4">
    <location>
        <begin position="208"/>
        <end position="261"/>
    </location>
</feature>
<accession>A0A858R317</accession>
<sequence length="356" mass="38181">MALHRLTLPALATAIALLPLPALAQQGGPPAQPPAKVRTATVEDRMMAPQIAVPGTIHSKQDADVAAEVAGRVLWVAEAGTRLQAGDVLARLDDRELQLQVQQLDAQVKSLLSQLEFQTKEANRLQQLAARDSAPVSRLEESQSKREVLAQDLVRMRAQRDRVALDIERATVRAPFAGQVASRMLEVGEYSAPGAKVARLVAVDQVEVRAQAPVALANQLREGMDVALEADGQQATGRVSRIIPVGEAQSRTFEVRVALPEGRWIVGAAVRVSLPSAAPQQVVAVHRDALVMRGTGLSVFRVSGENKAERVTVRAGTTVGEWVEVLGEVKPGDKVVVRGAERLREGQAVDTDPKVS</sequence>
<dbReference type="NCBIfam" id="TIGR01730">
    <property type="entry name" value="RND_mfp"/>
    <property type="match status" value="1"/>
</dbReference>
<feature type="domain" description="YknX-like C-terminal permuted SH3-like" evidence="5">
    <location>
        <begin position="284"/>
        <end position="350"/>
    </location>
</feature>
<keyword evidence="2" id="KW-0175">Coiled coil</keyword>
<dbReference type="Gene3D" id="1.10.287.470">
    <property type="entry name" value="Helix hairpin bin"/>
    <property type="match status" value="1"/>
</dbReference>
<dbReference type="InterPro" id="IPR058792">
    <property type="entry name" value="Beta-barrel_RND_2"/>
</dbReference>
<feature type="coiled-coil region" evidence="2">
    <location>
        <begin position="94"/>
        <end position="159"/>
    </location>
</feature>
<dbReference type="PANTHER" id="PTHR30469:SF38">
    <property type="entry name" value="HLYD FAMILY SECRETION PROTEIN"/>
    <property type="match status" value="1"/>
</dbReference>
<keyword evidence="3" id="KW-0732">Signal</keyword>
<evidence type="ECO:0000256" key="3">
    <source>
        <dbReference type="SAM" id="SignalP"/>
    </source>
</evidence>
<evidence type="ECO:0000259" key="5">
    <source>
        <dbReference type="Pfam" id="PF25989"/>
    </source>
</evidence>
<feature type="signal peptide" evidence="3">
    <location>
        <begin position="1"/>
        <end position="24"/>
    </location>
</feature>